<dbReference type="Proteomes" id="UP000015105">
    <property type="component" value="Chromosome 2D"/>
</dbReference>
<reference evidence="1" key="3">
    <citation type="journal article" date="2017" name="Nature">
        <title>Genome sequence of the progenitor of the wheat D genome Aegilops tauschii.</title>
        <authorList>
            <person name="Luo M.C."/>
            <person name="Gu Y.Q."/>
            <person name="Puiu D."/>
            <person name="Wang H."/>
            <person name="Twardziok S.O."/>
            <person name="Deal K.R."/>
            <person name="Huo N."/>
            <person name="Zhu T."/>
            <person name="Wang L."/>
            <person name="Wang Y."/>
            <person name="McGuire P.E."/>
            <person name="Liu S."/>
            <person name="Long H."/>
            <person name="Ramasamy R.K."/>
            <person name="Rodriguez J.C."/>
            <person name="Van S.L."/>
            <person name="Yuan L."/>
            <person name="Wang Z."/>
            <person name="Xia Z."/>
            <person name="Xiao L."/>
            <person name="Anderson O.D."/>
            <person name="Ouyang S."/>
            <person name="Liang Y."/>
            <person name="Zimin A.V."/>
            <person name="Pertea G."/>
            <person name="Qi P."/>
            <person name="Bennetzen J.L."/>
            <person name="Dai X."/>
            <person name="Dawson M.W."/>
            <person name="Muller H.G."/>
            <person name="Kugler K."/>
            <person name="Rivarola-Duarte L."/>
            <person name="Spannagl M."/>
            <person name="Mayer K.F.X."/>
            <person name="Lu F.H."/>
            <person name="Bevan M.W."/>
            <person name="Leroy P."/>
            <person name="Li P."/>
            <person name="You F.M."/>
            <person name="Sun Q."/>
            <person name="Liu Z."/>
            <person name="Lyons E."/>
            <person name="Wicker T."/>
            <person name="Salzberg S.L."/>
            <person name="Devos K.M."/>
            <person name="Dvorak J."/>
        </authorList>
    </citation>
    <scope>NUCLEOTIDE SEQUENCE [LARGE SCALE GENOMIC DNA]</scope>
    <source>
        <strain evidence="1">cv. AL8/78</strain>
    </source>
</reference>
<reference evidence="2" key="2">
    <citation type="journal article" date="2017" name="Nat. Plants">
        <title>The Aegilops tauschii genome reveals multiple impacts of transposons.</title>
        <authorList>
            <person name="Zhao G."/>
            <person name="Zou C."/>
            <person name="Li K."/>
            <person name="Wang K."/>
            <person name="Li T."/>
            <person name="Gao L."/>
            <person name="Zhang X."/>
            <person name="Wang H."/>
            <person name="Yang Z."/>
            <person name="Liu X."/>
            <person name="Jiang W."/>
            <person name="Mao L."/>
            <person name="Kong X."/>
            <person name="Jiao Y."/>
            <person name="Jia J."/>
        </authorList>
    </citation>
    <scope>NUCLEOTIDE SEQUENCE [LARGE SCALE GENOMIC DNA]</scope>
    <source>
        <strain evidence="2">cv. AL8/78</strain>
    </source>
</reference>
<reference evidence="2" key="1">
    <citation type="journal article" date="2014" name="Science">
        <title>Ancient hybridizations among the ancestral genomes of bread wheat.</title>
        <authorList>
            <consortium name="International Wheat Genome Sequencing Consortium,"/>
            <person name="Marcussen T."/>
            <person name="Sandve S.R."/>
            <person name="Heier L."/>
            <person name="Spannagl M."/>
            <person name="Pfeifer M."/>
            <person name="Jakobsen K.S."/>
            <person name="Wulff B.B."/>
            <person name="Steuernagel B."/>
            <person name="Mayer K.F."/>
            <person name="Olsen O.A."/>
        </authorList>
    </citation>
    <scope>NUCLEOTIDE SEQUENCE [LARGE SCALE GENOMIC DNA]</scope>
    <source>
        <strain evidence="2">cv. AL8/78</strain>
    </source>
</reference>
<sequence>MGCLMLSCYITVWIGRWAMSMKNRRRLQPPEMLYIFMRSLLPAHLCSLSPAHCASAIYPSGFPQATLVAWWMDQGHHVESGNTFCLIRGIMPFPSFLCLVVAGWL</sequence>
<accession>A0A453CZ99</accession>
<proteinExistence type="predicted"/>
<reference evidence="1" key="5">
    <citation type="journal article" date="2021" name="G3 (Bethesda)">
        <title>Aegilops tauschii genome assembly Aet v5.0 features greater sequence contiguity and improved annotation.</title>
        <authorList>
            <person name="Wang L."/>
            <person name="Zhu T."/>
            <person name="Rodriguez J.C."/>
            <person name="Deal K.R."/>
            <person name="Dubcovsky J."/>
            <person name="McGuire P.E."/>
            <person name="Lux T."/>
            <person name="Spannagl M."/>
            <person name="Mayer K.F.X."/>
            <person name="Baldrich P."/>
            <person name="Meyers B.C."/>
            <person name="Huo N."/>
            <person name="Gu Y.Q."/>
            <person name="Zhou H."/>
            <person name="Devos K.M."/>
            <person name="Bennetzen J.L."/>
            <person name="Unver T."/>
            <person name="Budak H."/>
            <person name="Gulick P.J."/>
            <person name="Galiba G."/>
            <person name="Kalapos B."/>
            <person name="Nelson D.R."/>
            <person name="Li P."/>
            <person name="You F.M."/>
            <person name="Luo M.C."/>
            <person name="Dvorak J."/>
        </authorList>
    </citation>
    <scope>NUCLEOTIDE SEQUENCE [LARGE SCALE GENOMIC DNA]</scope>
    <source>
        <strain evidence="1">cv. AL8/78</strain>
    </source>
</reference>
<organism evidence="1 2">
    <name type="scientific">Aegilops tauschii subsp. strangulata</name>
    <name type="common">Goatgrass</name>
    <dbReference type="NCBI Taxonomy" id="200361"/>
    <lineage>
        <taxon>Eukaryota</taxon>
        <taxon>Viridiplantae</taxon>
        <taxon>Streptophyta</taxon>
        <taxon>Embryophyta</taxon>
        <taxon>Tracheophyta</taxon>
        <taxon>Spermatophyta</taxon>
        <taxon>Magnoliopsida</taxon>
        <taxon>Liliopsida</taxon>
        <taxon>Poales</taxon>
        <taxon>Poaceae</taxon>
        <taxon>BOP clade</taxon>
        <taxon>Pooideae</taxon>
        <taxon>Triticodae</taxon>
        <taxon>Triticeae</taxon>
        <taxon>Triticinae</taxon>
        <taxon>Aegilops</taxon>
    </lineage>
</organism>
<evidence type="ECO:0000313" key="2">
    <source>
        <dbReference type="Proteomes" id="UP000015105"/>
    </source>
</evidence>
<reference evidence="1" key="4">
    <citation type="submission" date="2019-03" db="UniProtKB">
        <authorList>
            <consortium name="EnsemblPlants"/>
        </authorList>
    </citation>
    <scope>IDENTIFICATION</scope>
</reference>
<dbReference type="Gramene" id="AET2Gv21025700.12">
    <property type="protein sequence ID" value="AET2Gv21025700.12"/>
    <property type="gene ID" value="AET2Gv21025700"/>
</dbReference>
<name>A0A453CZ99_AEGTS</name>
<dbReference type="AlphaFoldDB" id="A0A453CZ99"/>
<evidence type="ECO:0000313" key="1">
    <source>
        <dbReference type="EnsemblPlants" id="AET2Gv21025700.12"/>
    </source>
</evidence>
<protein>
    <submittedName>
        <fullName evidence="1">Uncharacterized protein</fullName>
    </submittedName>
</protein>
<keyword evidence="2" id="KW-1185">Reference proteome</keyword>
<dbReference type="EnsemblPlants" id="AET2Gv21025700.12">
    <property type="protein sequence ID" value="AET2Gv21025700.12"/>
    <property type="gene ID" value="AET2Gv21025700"/>
</dbReference>